<sequence length="64" mass="7202">MQRVIVFKSRGFWSSEVDINKLNDKITRFNDSGWRVVSITPNTTIFGAVVSYSLLLEAEPPAIS</sequence>
<evidence type="ECO:0008006" key="3">
    <source>
        <dbReference type="Google" id="ProtNLM"/>
    </source>
</evidence>
<gene>
    <name evidence="1" type="ORF">FBQ74_14990</name>
</gene>
<dbReference type="OrthoDB" id="6298386at2"/>
<dbReference type="Proteomes" id="UP000304912">
    <property type="component" value="Chromosome"/>
</dbReference>
<keyword evidence="2" id="KW-1185">Reference proteome</keyword>
<protein>
    <recommendedName>
        <fullName evidence="3">DUF4177 domain-containing protein</fullName>
    </recommendedName>
</protein>
<accession>A0A5B7YHH8</accession>
<dbReference type="KEGG" id="salk:FBQ74_14990"/>
<proteinExistence type="predicted"/>
<evidence type="ECO:0000313" key="2">
    <source>
        <dbReference type="Proteomes" id="UP000304912"/>
    </source>
</evidence>
<name>A0A5B7YHH8_9ALTE</name>
<organism evidence="1 2">
    <name type="scientific">Salinimonas iocasae</name>
    <dbReference type="NCBI Taxonomy" id="2572577"/>
    <lineage>
        <taxon>Bacteria</taxon>
        <taxon>Pseudomonadati</taxon>
        <taxon>Pseudomonadota</taxon>
        <taxon>Gammaproteobacteria</taxon>
        <taxon>Alteromonadales</taxon>
        <taxon>Alteromonadaceae</taxon>
        <taxon>Alteromonas/Salinimonas group</taxon>
        <taxon>Salinimonas</taxon>
    </lineage>
</organism>
<dbReference type="AlphaFoldDB" id="A0A5B7YHH8"/>
<dbReference type="EMBL" id="CP039852">
    <property type="protein sequence ID" value="QCZ94693.1"/>
    <property type="molecule type" value="Genomic_DNA"/>
</dbReference>
<evidence type="ECO:0000313" key="1">
    <source>
        <dbReference type="EMBL" id="QCZ94693.1"/>
    </source>
</evidence>
<dbReference type="RefSeq" id="WP_139757429.1">
    <property type="nucleotide sequence ID" value="NZ_CP039852.1"/>
</dbReference>
<reference evidence="1 2" key="1">
    <citation type="submission" date="2019-04" db="EMBL/GenBank/DDBJ databases">
        <title>Salinimonas iocasae sp. nov., a halophilic bacterium isolated from the outer tube casing of tubeworms in Okinawa Trough.</title>
        <authorList>
            <person name="Zhang H."/>
            <person name="Wang H."/>
            <person name="Li C."/>
        </authorList>
    </citation>
    <scope>NUCLEOTIDE SEQUENCE [LARGE SCALE GENOMIC DNA]</scope>
    <source>
        <strain evidence="1 2">KX18D6</strain>
    </source>
</reference>